<evidence type="ECO:0000313" key="2">
    <source>
        <dbReference type="Proteomes" id="UP000006931"/>
    </source>
</evidence>
<gene>
    <name evidence="1" type="ORF">rpr22_0880</name>
</gene>
<name>D5AYA0_RICPP</name>
<dbReference type="KEGG" id="rpq:rpr22_0880"/>
<protein>
    <submittedName>
        <fullName evidence="1">Uncharacterized protein</fullName>
    </submittedName>
</protein>
<dbReference type="HOGENOM" id="CLU_2864990_0_0_5"/>
<dbReference type="Proteomes" id="UP000006931">
    <property type="component" value="Chromosome"/>
</dbReference>
<dbReference type="AlphaFoldDB" id="D5AYA0"/>
<organism evidence="1 2">
    <name type="scientific">Rickettsia prowazekii (strain Rp22)</name>
    <dbReference type="NCBI Taxonomy" id="449216"/>
    <lineage>
        <taxon>Bacteria</taxon>
        <taxon>Pseudomonadati</taxon>
        <taxon>Pseudomonadota</taxon>
        <taxon>Alphaproteobacteria</taxon>
        <taxon>Rickettsiales</taxon>
        <taxon>Rickettsiaceae</taxon>
        <taxon>Rickettsieae</taxon>
        <taxon>Rickettsia</taxon>
        <taxon>typhus group</taxon>
    </lineage>
</organism>
<proteinExistence type="predicted"/>
<accession>D5AYA0</accession>
<sequence length="64" mass="7596">MITNLWSLLTITLNIILLEKGFKLPTISTNFMLIAYIPYQKKVFKMNSIEENTTSRYYCYLICH</sequence>
<reference evidence="1 2" key="1">
    <citation type="journal article" date="2010" name="Genome Res.">
        <title>Genomic, proteomic, and transcriptomic analysis of virulent and avirulent Rickettsia prowazekii reveals its adaptive mutation capabilities.</title>
        <authorList>
            <person name="Bechah Y."/>
            <person name="El Karkouri K."/>
            <person name="Mediannikov O."/>
            <person name="Leroy Q."/>
            <person name="Pelletier N."/>
            <person name="Robert C."/>
            <person name="Medigue C."/>
            <person name="Mege J.L."/>
            <person name="Raoult D."/>
        </authorList>
    </citation>
    <scope>NUCLEOTIDE SEQUENCE [LARGE SCALE GENOMIC DNA]</scope>
    <source>
        <strain evidence="1 2">Rp22</strain>
    </source>
</reference>
<dbReference type="EMBL" id="CP001584">
    <property type="protein sequence ID" value="ADE30389.1"/>
    <property type="molecule type" value="Genomic_DNA"/>
</dbReference>
<evidence type="ECO:0000313" key="1">
    <source>
        <dbReference type="EMBL" id="ADE30389.1"/>
    </source>
</evidence>